<protein>
    <submittedName>
        <fullName evidence="1">Uncharacterized protein</fullName>
    </submittedName>
</protein>
<organism evidence="1 2">
    <name type="scientific">Planococcus koreensis</name>
    <dbReference type="NCBI Taxonomy" id="112331"/>
    <lineage>
        <taxon>Bacteria</taxon>
        <taxon>Bacillati</taxon>
        <taxon>Bacillota</taxon>
        <taxon>Bacilli</taxon>
        <taxon>Bacillales</taxon>
        <taxon>Caryophanaceae</taxon>
        <taxon>Planococcus</taxon>
    </lineage>
</organism>
<dbReference type="Proteomes" id="UP000525923">
    <property type="component" value="Unassembled WGS sequence"/>
</dbReference>
<gene>
    <name evidence="1" type="ORF">HNQ44_001739</name>
</gene>
<proteinExistence type="predicted"/>
<name>A0A7W8FTP6_9BACL</name>
<dbReference type="RefSeq" id="WP_135502062.1">
    <property type="nucleotide sequence ID" value="NZ_JACHHE010000004.1"/>
</dbReference>
<accession>A0A7W8FTP6</accession>
<sequence>MQRIEKIAEKVGHLLDAETEIELDCCLVRKERTLQIQSNQHCFTCKLDLDISFKHLKEDGTAVNKAEICLLPEEFTDFLKILRSHPIPLPTDYSQWLEENPNLICVHLESKEPPEHFAERLATALQSLNQVDREVFFM</sequence>
<dbReference type="Pfam" id="PF07485">
    <property type="entry name" value="DUF1529"/>
    <property type="match status" value="1"/>
</dbReference>
<reference evidence="1 2" key="1">
    <citation type="submission" date="2020-08" db="EMBL/GenBank/DDBJ databases">
        <title>Genomic Encyclopedia of Type Strains, Phase IV (KMG-IV): sequencing the most valuable type-strain genomes for metagenomic binning, comparative biology and taxonomic classification.</title>
        <authorList>
            <person name="Goeker M."/>
        </authorList>
    </citation>
    <scope>NUCLEOTIDE SEQUENCE [LARGE SCALE GENOMIC DNA]</scope>
    <source>
        <strain evidence="1 2">DSM 15895</strain>
    </source>
</reference>
<evidence type="ECO:0000313" key="2">
    <source>
        <dbReference type="Proteomes" id="UP000525923"/>
    </source>
</evidence>
<dbReference type="EMBL" id="JACHHE010000004">
    <property type="protein sequence ID" value="MBB5180311.1"/>
    <property type="molecule type" value="Genomic_DNA"/>
</dbReference>
<evidence type="ECO:0000313" key="1">
    <source>
        <dbReference type="EMBL" id="MBB5180311.1"/>
    </source>
</evidence>
<dbReference type="InterPro" id="IPR011094">
    <property type="entry name" value="Uncharacterised_LppY/LpqO"/>
</dbReference>
<dbReference type="OrthoDB" id="4687120at2"/>
<dbReference type="AlphaFoldDB" id="A0A7W8FTP6"/>
<keyword evidence="2" id="KW-1185">Reference proteome</keyword>
<comment type="caution">
    <text evidence="1">The sequence shown here is derived from an EMBL/GenBank/DDBJ whole genome shotgun (WGS) entry which is preliminary data.</text>
</comment>